<dbReference type="GO" id="GO:0005524">
    <property type="term" value="F:ATP binding"/>
    <property type="evidence" value="ECO:0007669"/>
    <property type="project" value="UniProtKB-KW"/>
</dbReference>
<dbReference type="RefSeq" id="WP_128700715.1">
    <property type="nucleotide sequence ID" value="NZ_CP019384.1"/>
</dbReference>
<comment type="similarity">
    <text evidence="1">Belongs to the GSP E family.</text>
</comment>
<dbReference type="FunFam" id="3.40.50.300:FF:000398">
    <property type="entry name" value="Type IV pilus assembly ATPase PilB"/>
    <property type="match status" value="1"/>
</dbReference>
<evidence type="ECO:0000256" key="2">
    <source>
        <dbReference type="ARBA" id="ARBA00022741"/>
    </source>
</evidence>
<dbReference type="FunFam" id="3.30.450.90:FF:000001">
    <property type="entry name" value="Type II secretion system ATPase GspE"/>
    <property type="match status" value="1"/>
</dbReference>
<dbReference type="Gene3D" id="3.40.50.300">
    <property type="entry name" value="P-loop containing nucleotide triphosphate hydrolases"/>
    <property type="match status" value="1"/>
</dbReference>
<organism evidence="5 6">
    <name type="scientific">Velamenicoccus archaeovorus</name>
    <dbReference type="NCBI Taxonomy" id="1930593"/>
    <lineage>
        <taxon>Bacteria</taxon>
        <taxon>Pseudomonadati</taxon>
        <taxon>Candidatus Omnitrophota</taxon>
        <taxon>Candidatus Velamenicoccus</taxon>
    </lineage>
</organism>
<dbReference type="GO" id="GO:0016887">
    <property type="term" value="F:ATP hydrolysis activity"/>
    <property type="evidence" value="ECO:0007669"/>
    <property type="project" value="TreeGrafter"/>
</dbReference>
<dbReference type="Pfam" id="PF00437">
    <property type="entry name" value="T2SSE"/>
    <property type="match status" value="1"/>
</dbReference>
<dbReference type="SUPFAM" id="SSF52540">
    <property type="entry name" value="P-loop containing nucleoside triphosphate hydrolases"/>
    <property type="match status" value="1"/>
</dbReference>
<proteinExistence type="inferred from homology"/>
<dbReference type="InterPro" id="IPR007831">
    <property type="entry name" value="T2SS_GspE_N"/>
</dbReference>
<dbReference type="Pfam" id="PF05157">
    <property type="entry name" value="MshEN"/>
    <property type="match status" value="1"/>
</dbReference>
<dbReference type="Gene3D" id="3.30.300.160">
    <property type="entry name" value="Type II secretion system, protein E, N-terminal domain"/>
    <property type="match status" value="1"/>
</dbReference>
<dbReference type="CDD" id="cd01129">
    <property type="entry name" value="PulE-GspE-like"/>
    <property type="match status" value="1"/>
</dbReference>
<keyword evidence="2" id="KW-0547">Nucleotide-binding</keyword>
<accession>A0A410P6G9</accession>
<dbReference type="KEGG" id="vai:BU251_08460"/>
<dbReference type="PANTHER" id="PTHR30258:SF1">
    <property type="entry name" value="PROTEIN TRANSPORT PROTEIN HOFB HOMOLOG"/>
    <property type="match status" value="1"/>
</dbReference>
<dbReference type="InterPro" id="IPR003593">
    <property type="entry name" value="AAA+_ATPase"/>
</dbReference>
<dbReference type="PROSITE" id="PS00662">
    <property type="entry name" value="T2SP_E"/>
    <property type="match status" value="1"/>
</dbReference>
<keyword evidence="3" id="KW-0067">ATP-binding</keyword>
<dbReference type="PANTHER" id="PTHR30258">
    <property type="entry name" value="TYPE II SECRETION SYSTEM PROTEIN GSPE-RELATED"/>
    <property type="match status" value="1"/>
</dbReference>
<keyword evidence="6" id="KW-1185">Reference proteome</keyword>
<dbReference type="Proteomes" id="UP000287243">
    <property type="component" value="Chromosome"/>
</dbReference>
<dbReference type="InterPro" id="IPR001482">
    <property type="entry name" value="T2SS/T4SS_dom"/>
</dbReference>
<dbReference type="AlphaFoldDB" id="A0A410P6G9"/>
<feature type="domain" description="Bacterial type II secretion system protein E" evidence="4">
    <location>
        <begin position="384"/>
        <end position="398"/>
    </location>
</feature>
<reference evidence="5 6" key="1">
    <citation type="submission" date="2017-01" db="EMBL/GenBank/DDBJ databases">
        <title>First insights into the biology of 'candidatus Vampirococcus archaeovorus'.</title>
        <authorList>
            <person name="Kizina J."/>
            <person name="Jordan S."/>
            <person name="Stueber K."/>
            <person name="Reinhardt R."/>
            <person name="Harder J."/>
        </authorList>
    </citation>
    <scope>NUCLEOTIDE SEQUENCE [LARGE SCALE GENOMIC DNA]</scope>
    <source>
        <strain evidence="5 6">LiM</strain>
    </source>
</reference>
<dbReference type="SUPFAM" id="SSF160246">
    <property type="entry name" value="EspE N-terminal domain-like"/>
    <property type="match status" value="1"/>
</dbReference>
<gene>
    <name evidence="5" type="ORF">BU251_08460</name>
</gene>
<evidence type="ECO:0000313" key="6">
    <source>
        <dbReference type="Proteomes" id="UP000287243"/>
    </source>
</evidence>
<dbReference type="Gene3D" id="3.30.450.90">
    <property type="match status" value="1"/>
</dbReference>
<evidence type="ECO:0000313" key="5">
    <source>
        <dbReference type="EMBL" id="QAT17750.1"/>
    </source>
</evidence>
<dbReference type="InterPro" id="IPR027417">
    <property type="entry name" value="P-loop_NTPase"/>
</dbReference>
<dbReference type="EMBL" id="CP019384">
    <property type="protein sequence ID" value="QAT17750.1"/>
    <property type="molecule type" value="Genomic_DNA"/>
</dbReference>
<evidence type="ECO:0000256" key="1">
    <source>
        <dbReference type="ARBA" id="ARBA00006611"/>
    </source>
</evidence>
<evidence type="ECO:0000259" key="4">
    <source>
        <dbReference type="PROSITE" id="PS00662"/>
    </source>
</evidence>
<dbReference type="SMART" id="SM00382">
    <property type="entry name" value="AAA"/>
    <property type="match status" value="1"/>
</dbReference>
<evidence type="ECO:0000256" key="3">
    <source>
        <dbReference type="ARBA" id="ARBA00022840"/>
    </source>
</evidence>
<dbReference type="GO" id="GO:0005886">
    <property type="term" value="C:plasma membrane"/>
    <property type="evidence" value="ECO:0007669"/>
    <property type="project" value="TreeGrafter"/>
</dbReference>
<name>A0A410P6G9_VELA1</name>
<dbReference type="OrthoDB" id="9773102at2"/>
<sequence>MLKLGELLIKRGVLSQKQLDVALKEHEKTGELLGKALVRLGFITEEQLLVTLAEQLSIQYVPSLKNRKVPEAVIKAVPARFVWHYKFMPLALAENLLTIAVSNPLDVWPTEDIKFHLGFNVEVVLAPEAEIMAALRTYYGVGAALVEDILNKDKAAEPQKKTEETTGVTVLDSAEKMAQDASVVKLVNQLLAEAIQARATDIHIEPYRDRVKVRYRIDGVLYDVPVPETMKQLHMAITSRIKIISNMDIVERRLPQDGRTKVKLGGADVDLRISIIPTLYGENMVIRILPTGMLFNMKDLGISEHDLELIGELLKKPHGIIFLTGPTGSGKTTTLYSFLSYLNRPQMKIITIEDPVEYELTGVTQLQVNPRIGLTFASALRNLLRHDPDIMMVGEVRDLETAELAIRTALTGHLVFSTLHTNDASSGVTRLLDMGLEPYLVASSVQAFIAQRLVRTVCPECKEKVPFKEEESLRKITTDVHEQIEKPSHIFHGRGCEACKFTGYRGRLAIYEILVINEEIRQMVIDKASASQVKQKAIKMGLKTLLREGWEKIREGLTTPEEVLRVTEIG</sequence>
<dbReference type="InterPro" id="IPR037257">
    <property type="entry name" value="T2SS_E_N_sf"/>
</dbReference>
<protein>
    <submittedName>
        <fullName evidence="5">Type II secretory protein GspE</fullName>
    </submittedName>
</protein>